<gene>
    <name evidence="2" type="ORF">P3W85_19835</name>
</gene>
<feature type="region of interest" description="Disordered" evidence="1">
    <location>
        <begin position="127"/>
        <end position="147"/>
    </location>
</feature>
<evidence type="ECO:0000313" key="3">
    <source>
        <dbReference type="Proteomes" id="UP001216674"/>
    </source>
</evidence>
<sequence>MHATPSVVIIKFSDDFSIDSGHTNFEWDYPDSSGDELSVVFTQGGRRVTTLIALTANKLYDLARIGNMGTPLDVLALLWQGLSDKMRVMIAHTGSRTRTGSPRTPSTDSGQFRAAHSALFAANGSGRNYASQADVAREERAGGRRAA</sequence>
<name>A0ABT6ARH3_9BURK</name>
<keyword evidence="3" id="KW-1185">Reference proteome</keyword>
<dbReference type="EMBL" id="JARJLM010000336">
    <property type="protein sequence ID" value="MDF3835195.1"/>
    <property type="molecule type" value="Genomic_DNA"/>
</dbReference>
<organism evidence="2 3">
    <name type="scientific">Cupriavidus basilensis</name>
    <dbReference type="NCBI Taxonomy" id="68895"/>
    <lineage>
        <taxon>Bacteria</taxon>
        <taxon>Pseudomonadati</taxon>
        <taxon>Pseudomonadota</taxon>
        <taxon>Betaproteobacteria</taxon>
        <taxon>Burkholderiales</taxon>
        <taxon>Burkholderiaceae</taxon>
        <taxon>Cupriavidus</taxon>
    </lineage>
</organism>
<feature type="compositionally biased region" description="Basic and acidic residues" evidence="1">
    <location>
        <begin position="135"/>
        <end position="147"/>
    </location>
</feature>
<evidence type="ECO:0000313" key="2">
    <source>
        <dbReference type="EMBL" id="MDF3835195.1"/>
    </source>
</evidence>
<proteinExistence type="predicted"/>
<dbReference type="RefSeq" id="WP_276266059.1">
    <property type="nucleotide sequence ID" value="NZ_JARJLM010000336.1"/>
</dbReference>
<accession>A0ABT6ARH3</accession>
<protein>
    <submittedName>
        <fullName evidence="2">Uncharacterized protein</fullName>
    </submittedName>
</protein>
<reference evidence="2 3" key="1">
    <citation type="submission" date="2023-03" db="EMBL/GenBank/DDBJ databases">
        <title>Draft assemblies of triclosan tolerant bacteria isolated from returned activated sludge.</title>
        <authorList>
            <person name="Van Hamelsveld S."/>
        </authorList>
    </citation>
    <scope>NUCLEOTIDE SEQUENCE [LARGE SCALE GENOMIC DNA]</scope>
    <source>
        <strain evidence="2 3">GW210010_S58</strain>
    </source>
</reference>
<comment type="caution">
    <text evidence="2">The sequence shown here is derived from an EMBL/GenBank/DDBJ whole genome shotgun (WGS) entry which is preliminary data.</text>
</comment>
<evidence type="ECO:0000256" key="1">
    <source>
        <dbReference type="SAM" id="MobiDB-lite"/>
    </source>
</evidence>
<dbReference type="Proteomes" id="UP001216674">
    <property type="component" value="Unassembled WGS sequence"/>
</dbReference>